<dbReference type="InterPro" id="IPR029903">
    <property type="entry name" value="RmlD-like-bd"/>
</dbReference>
<evidence type="ECO:0000256" key="4">
    <source>
        <dbReference type="ARBA" id="ARBA00017099"/>
    </source>
</evidence>
<comment type="function">
    <text evidence="6">Catalyzes the reduction of dTDP-6-deoxy-L-lyxo-4-hexulose to yield dTDP-L-rhamnose.</text>
</comment>
<dbReference type="Proteomes" id="UP000236454">
    <property type="component" value="Unassembled WGS sequence"/>
</dbReference>
<dbReference type="STRING" id="477690.SAMN05216474_2889"/>
<evidence type="ECO:0000259" key="7">
    <source>
        <dbReference type="Pfam" id="PF04321"/>
    </source>
</evidence>
<dbReference type="EMBL" id="FPAS01000006">
    <property type="protein sequence ID" value="SFT88150.1"/>
    <property type="molecule type" value="Genomic_DNA"/>
</dbReference>
<dbReference type="SUPFAM" id="SSF51735">
    <property type="entry name" value="NAD(P)-binding Rossmann-fold domains"/>
    <property type="match status" value="1"/>
</dbReference>
<name>A0A1I7BLU4_9FLAO</name>
<dbReference type="GO" id="GO:0019305">
    <property type="term" value="P:dTDP-rhamnose biosynthetic process"/>
    <property type="evidence" value="ECO:0007669"/>
    <property type="project" value="UniProtKB-UniPathway"/>
</dbReference>
<dbReference type="InterPro" id="IPR036291">
    <property type="entry name" value="NAD(P)-bd_dom_sf"/>
</dbReference>
<dbReference type="RefSeq" id="WP_090252266.1">
    <property type="nucleotide sequence ID" value="NZ_FPAS01000006.1"/>
</dbReference>
<evidence type="ECO:0000313" key="8">
    <source>
        <dbReference type="EMBL" id="SFT88150.1"/>
    </source>
</evidence>
<proteinExistence type="inferred from homology"/>
<keyword evidence="9" id="KW-1185">Reference proteome</keyword>
<reference evidence="8 9" key="1">
    <citation type="submission" date="2016-10" db="EMBL/GenBank/DDBJ databases">
        <authorList>
            <person name="de Groot N.N."/>
        </authorList>
    </citation>
    <scope>NUCLEOTIDE SEQUENCE [LARGE SCALE GENOMIC DNA]</scope>
    <source>
        <strain evidence="8 9">CGMCC 1.7005</strain>
    </source>
</reference>
<comment type="similarity">
    <text evidence="2 6">Belongs to the dTDP-4-dehydrorhamnose reductase family.</text>
</comment>
<protein>
    <recommendedName>
        <fullName evidence="4 6">dTDP-4-dehydrorhamnose reductase</fullName>
        <ecNumber evidence="3 6">1.1.1.133</ecNumber>
    </recommendedName>
</protein>
<dbReference type="GO" id="GO:0008831">
    <property type="term" value="F:dTDP-4-dehydrorhamnose reductase activity"/>
    <property type="evidence" value="ECO:0007669"/>
    <property type="project" value="UniProtKB-EC"/>
</dbReference>
<evidence type="ECO:0000256" key="1">
    <source>
        <dbReference type="ARBA" id="ARBA00004781"/>
    </source>
</evidence>
<dbReference type="AlphaFoldDB" id="A0A1I7BLU4"/>
<evidence type="ECO:0000313" key="9">
    <source>
        <dbReference type="Proteomes" id="UP000236454"/>
    </source>
</evidence>
<dbReference type="OrthoDB" id="9803892at2"/>
<comment type="catalytic activity">
    <reaction evidence="5">
        <text>dTDP-beta-L-rhamnose + NADP(+) = dTDP-4-dehydro-beta-L-rhamnose + NADPH + H(+)</text>
        <dbReference type="Rhea" id="RHEA:21796"/>
        <dbReference type="ChEBI" id="CHEBI:15378"/>
        <dbReference type="ChEBI" id="CHEBI:57510"/>
        <dbReference type="ChEBI" id="CHEBI:57783"/>
        <dbReference type="ChEBI" id="CHEBI:58349"/>
        <dbReference type="ChEBI" id="CHEBI:62830"/>
        <dbReference type="EC" id="1.1.1.133"/>
    </reaction>
</comment>
<sequence>MRKILITGANGLLGQKIVNQLESKGQDYIATGRGENRNPNCPPEKYHSLDITLEDEVESSFQKLQPTHVINTAAMTNVDACEDDVEGCELLNVKAVEILWKAAKKIGAHLQLLSTDFVFDGKQGNYKETDEPNPLSVYGQSKLDAEHILTQDENTNWSIVRTIIILGKTPGMSRSNILLWAKGALEKGDALTIVDDQFRAPTWADDLAWACLRIVELDKKGIYHICGPETLSILEIVHRVGKYYDLNTQLIQPIKSSSLNQKAKRPPKTGFDLSKAKNELGYNPKTLEQILERL</sequence>
<keyword evidence="6" id="KW-0560">Oxidoreductase</keyword>
<dbReference type="PANTHER" id="PTHR10491">
    <property type="entry name" value="DTDP-4-DEHYDRORHAMNOSE REDUCTASE"/>
    <property type="match status" value="1"/>
</dbReference>
<dbReference type="EC" id="1.1.1.133" evidence="3 6"/>
<organism evidence="8 9">
    <name type="scientific">Lishizhenia tianjinensis</name>
    <dbReference type="NCBI Taxonomy" id="477690"/>
    <lineage>
        <taxon>Bacteria</taxon>
        <taxon>Pseudomonadati</taxon>
        <taxon>Bacteroidota</taxon>
        <taxon>Flavobacteriia</taxon>
        <taxon>Flavobacteriales</taxon>
        <taxon>Crocinitomicaceae</taxon>
        <taxon>Lishizhenia</taxon>
    </lineage>
</organism>
<keyword evidence="6" id="KW-0521">NADP</keyword>
<evidence type="ECO:0000256" key="5">
    <source>
        <dbReference type="ARBA" id="ARBA00048200"/>
    </source>
</evidence>
<dbReference type="Pfam" id="PF04321">
    <property type="entry name" value="RmlD_sub_bind"/>
    <property type="match status" value="1"/>
</dbReference>
<accession>A0A1I7BLU4</accession>
<dbReference type="InterPro" id="IPR005913">
    <property type="entry name" value="dTDP_dehydrorham_reduct"/>
</dbReference>
<dbReference type="Gene3D" id="3.40.50.720">
    <property type="entry name" value="NAD(P)-binding Rossmann-like Domain"/>
    <property type="match status" value="1"/>
</dbReference>
<evidence type="ECO:0000256" key="2">
    <source>
        <dbReference type="ARBA" id="ARBA00010944"/>
    </source>
</evidence>
<evidence type="ECO:0000256" key="6">
    <source>
        <dbReference type="RuleBase" id="RU364082"/>
    </source>
</evidence>
<dbReference type="CDD" id="cd05254">
    <property type="entry name" value="dTDP_HR_like_SDR_e"/>
    <property type="match status" value="1"/>
</dbReference>
<evidence type="ECO:0000256" key="3">
    <source>
        <dbReference type="ARBA" id="ARBA00012929"/>
    </source>
</evidence>
<gene>
    <name evidence="8" type="ORF">SAMN05216474_2889</name>
</gene>
<dbReference type="UniPathway" id="UPA00124"/>
<dbReference type="PANTHER" id="PTHR10491:SF4">
    <property type="entry name" value="METHIONINE ADENOSYLTRANSFERASE 2 SUBUNIT BETA"/>
    <property type="match status" value="1"/>
</dbReference>
<comment type="pathway">
    <text evidence="1 6">Carbohydrate biosynthesis; dTDP-L-rhamnose biosynthesis.</text>
</comment>
<feature type="domain" description="RmlD-like substrate binding" evidence="7">
    <location>
        <begin position="3"/>
        <end position="292"/>
    </location>
</feature>